<dbReference type="GeneID" id="96006715"/>
<dbReference type="SUPFAM" id="SSF58038">
    <property type="entry name" value="SNARE fusion complex"/>
    <property type="match status" value="1"/>
</dbReference>
<gene>
    <name evidence="10" type="ORF">WHR41_05272</name>
</gene>
<keyword evidence="5 9" id="KW-1133">Transmembrane helix</keyword>
<evidence type="ECO:0000256" key="3">
    <source>
        <dbReference type="ARBA" id="ARBA00022692"/>
    </source>
</evidence>
<proteinExistence type="predicted"/>
<evidence type="ECO:0000256" key="8">
    <source>
        <dbReference type="ARBA" id="ARBA00046280"/>
    </source>
</evidence>
<keyword evidence="7 9" id="KW-0472">Membrane</keyword>
<organism evidence="10 11">
    <name type="scientific">Cladosporium halotolerans</name>
    <dbReference type="NCBI Taxonomy" id="1052096"/>
    <lineage>
        <taxon>Eukaryota</taxon>
        <taxon>Fungi</taxon>
        <taxon>Dikarya</taxon>
        <taxon>Ascomycota</taxon>
        <taxon>Pezizomycotina</taxon>
        <taxon>Dothideomycetes</taxon>
        <taxon>Dothideomycetidae</taxon>
        <taxon>Cladosporiales</taxon>
        <taxon>Cladosporiaceae</taxon>
        <taxon>Cladosporium</taxon>
    </lineage>
</organism>
<evidence type="ECO:0000256" key="6">
    <source>
        <dbReference type="ARBA" id="ARBA00023034"/>
    </source>
</evidence>
<dbReference type="InterPro" id="IPR039899">
    <property type="entry name" value="BET1_SNARE"/>
</dbReference>
<comment type="subcellular location">
    <subcellularLocation>
        <location evidence="8">Endomembrane system</location>
        <topology evidence="8">Single-pass type IV membrane protein</topology>
    </subcellularLocation>
    <subcellularLocation>
        <location evidence="1">Golgi apparatus membrane</location>
    </subcellularLocation>
</comment>
<evidence type="ECO:0000313" key="10">
    <source>
        <dbReference type="EMBL" id="KAL1586418.1"/>
    </source>
</evidence>
<evidence type="ECO:0000256" key="1">
    <source>
        <dbReference type="ARBA" id="ARBA00004394"/>
    </source>
</evidence>
<keyword evidence="11" id="KW-1185">Reference proteome</keyword>
<keyword evidence="3 9" id="KW-0812">Transmembrane</keyword>
<dbReference type="AlphaFoldDB" id="A0AB34KMS3"/>
<name>A0AB34KMS3_9PEZI</name>
<evidence type="ECO:0000256" key="2">
    <source>
        <dbReference type="ARBA" id="ARBA00022448"/>
    </source>
</evidence>
<dbReference type="Proteomes" id="UP000803884">
    <property type="component" value="Unassembled WGS sequence"/>
</dbReference>
<comment type="caution">
    <text evidence="10">The sequence shown here is derived from an EMBL/GenBank/DDBJ whole genome shotgun (WGS) entry which is preliminary data.</text>
</comment>
<protein>
    <submittedName>
        <fullName evidence="10">Uncharacterized protein</fullName>
    </submittedName>
</protein>
<dbReference type="PANTHER" id="PTHR12791">
    <property type="entry name" value="GOLGI SNARE BET1-RELATED"/>
    <property type="match status" value="1"/>
</dbReference>
<sequence length="97" mass="10890">MSEAYERERQNNDSLAALQAKVSQLRSVTVDIYDNARDQHVIDNTSESFSNMATSIKGSARRLGVMASQGNKVAVFKLAGIIIATVVLLWWILSWFW</sequence>
<evidence type="ECO:0000256" key="9">
    <source>
        <dbReference type="SAM" id="Phobius"/>
    </source>
</evidence>
<dbReference type="GO" id="GO:0000139">
    <property type="term" value="C:Golgi membrane"/>
    <property type="evidence" value="ECO:0007669"/>
    <property type="project" value="UniProtKB-SubCell"/>
</dbReference>
<evidence type="ECO:0000313" key="11">
    <source>
        <dbReference type="Proteomes" id="UP000803884"/>
    </source>
</evidence>
<reference evidence="10 11" key="1">
    <citation type="journal article" date="2020" name="Microbiol. Resour. Announc.">
        <title>Draft Genome Sequence of a Cladosporium Species Isolated from the Mesophotic Ascidian Didemnum maculosum.</title>
        <authorList>
            <person name="Gioti A."/>
            <person name="Siaperas R."/>
            <person name="Nikolaivits E."/>
            <person name="Le Goff G."/>
            <person name="Ouazzani J."/>
            <person name="Kotoulas G."/>
            <person name="Topakas E."/>
        </authorList>
    </citation>
    <scope>NUCLEOTIDE SEQUENCE [LARGE SCALE GENOMIC DNA]</scope>
    <source>
        <strain evidence="10 11">TM138-S3</strain>
    </source>
</reference>
<evidence type="ECO:0000256" key="7">
    <source>
        <dbReference type="ARBA" id="ARBA00023136"/>
    </source>
</evidence>
<dbReference type="GO" id="GO:0015031">
    <property type="term" value="P:protein transport"/>
    <property type="evidence" value="ECO:0007669"/>
    <property type="project" value="UniProtKB-KW"/>
</dbReference>
<dbReference type="RefSeq" id="XP_069229523.1">
    <property type="nucleotide sequence ID" value="XM_069373877.1"/>
</dbReference>
<dbReference type="EMBL" id="JAAQHG020000014">
    <property type="protein sequence ID" value="KAL1586418.1"/>
    <property type="molecule type" value="Genomic_DNA"/>
</dbReference>
<dbReference type="CDD" id="cd15853">
    <property type="entry name" value="SNARE_Bet1"/>
    <property type="match status" value="1"/>
</dbReference>
<accession>A0AB34KMS3</accession>
<keyword evidence="6" id="KW-0333">Golgi apparatus</keyword>
<feature type="transmembrane region" description="Helical" evidence="9">
    <location>
        <begin position="74"/>
        <end position="93"/>
    </location>
</feature>
<keyword evidence="4" id="KW-0653">Protein transport</keyword>
<evidence type="ECO:0000256" key="4">
    <source>
        <dbReference type="ARBA" id="ARBA00022927"/>
    </source>
</evidence>
<keyword evidence="2" id="KW-0813">Transport</keyword>
<evidence type="ECO:0000256" key="5">
    <source>
        <dbReference type="ARBA" id="ARBA00022989"/>
    </source>
</evidence>